<dbReference type="RefSeq" id="XP_012191749.1">
    <property type="nucleotide sequence ID" value="XM_012336359.1"/>
</dbReference>
<dbReference type="AlphaFoldDB" id="R9PA78"/>
<gene>
    <name evidence="1" type="ORF">PHSY_005751</name>
</gene>
<sequence length="101" mass="11396">MWGQESRDGVQVLSGEGFVVSGQTEMKSMDTRDADVSTWEARRGLDREVVLLAARKKEYDAACLQDLRILDTLRPHCADSFLYSIVGSRNDNKFPFVNDLP</sequence>
<evidence type="ECO:0000313" key="2">
    <source>
        <dbReference type="Proteomes" id="UP000014071"/>
    </source>
</evidence>
<accession>R9PA78</accession>
<reference evidence="2" key="1">
    <citation type="journal article" date="2013" name="Genome Announc.">
        <title>Draft genome sequence of the basidiomycetous yeast-like fungus Pseudozyma hubeiensis SY62, which produces an abundant amount of the biosurfactant mannosylerythritol lipids.</title>
        <authorList>
            <person name="Konishi M."/>
            <person name="Hatada Y."/>
            <person name="Horiuchi J."/>
        </authorList>
    </citation>
    <scope>NUCLEOTIDE SEQUENCE [LARGE SCALE GENOMIC DNA]</scope>
    <source>
        <strain evidence="2">SY62</strain>
    </source>
</reference>
<organism evidence="1 2">
    <name type="scientific">Pseudozyma hubeiensis (strain SY62)</name>
    <name type="common">Yeast</name>
    <dbReference type="NCBI Taxonomy" id="1305764"/>
    <lineage>
        <taxon>Eukaryota</taxon>
        <taxon>Fungi</taxon>
        <taxon>Dikarya</taxon>
        <taxon>Basidiomycota</taxon>
        <taxon>Ustilaginomycotina</taxon>
        <taxon>Ustilaginomycetes</taxon>
        <taxon>Ustilaginales</taxon>
        <taxon>Ustilaginaceae</taxon>
        <taxon>Pseudozyma</taxon>
    </lineage>
</organism>
<dbReference type="EMBL" id="DF238816">
    <property type="protein sequence ID" value="GAC98162.1"/>
    <property type="molecule type" value="Genomic_DNA"/>
</dbReference>
<protein>
    <submittedName>
        <fullName evidence="1">Uncharacterized protein</fullName>
    </submittedName>
</protein>
<dbReference type="GeneID" id="24111028"/>
<evidence type="ECO:0000313" key="1">
    <source>
        <dbReference type="EMBL" id="GAC98162.1"/>
    </source>
</evidence>
<name>R9PA78_PSEHS</name>
<dbReference type="Proteomes" id="UP000014071">
    <property type="component" value="Unassembled WGS sequence"/>
</dbReference>
<keyword evidence="2" id="KW-1185">Reference proteome</keyword>
<proteinExistence type="predicted"/>
<dbReference type="HOGENOM" id="CLU_2292926_0_0_1"/>